<proteinExistence type="predicted"/>
<organism evidence="1 2">
    <name type="scientific">Candidatus Jorgensenbacteria bacterium CG23_combo_of_CG06-09_8_20_14_all_54_14</name>
    <dbReference type="NCBI Taxonomy" id="1974595"/>
    <lineage>
        <taxon>Bacteria</taxon>
        <taxon>Candidatus Joergenseniibacteriota</taxon>
    </lineage>
</organism>
<accession>A0A2G9Z9E4</accession>
<name>A0A2G9Z9E4_9BACT</name>
<dbReference type="Proteomes" id="UP000228812">
    <property type="component" value="Unassembled WGS sequence"/>
</dbReference>
<evidence type="ECO:0000313" key="1">
    <source>
        <dbReference type="EMBL" id="PIP29799.1"/>
    </source>
</evidence>
<evidence type="ECO:0000313" key="2">
    <source>
        <dbReference type="Proteomes" id="UP000228812"/>
    </source>
</evidence>
<reference evidence="1 2" key="1">
    <citation type="submission" date="2017-09" db="EMBL/GenBank/DDBJ databases">
        <title>Depth-based differentiation of microbial function through sediment-hosted aquifers and enrichment of novel symbionts in the deep terrestrial subsurface.</title>
        <authorList>
            <person name="Probst A.J."/>
            <person name="Ladd B."/>
            <person name="Jarett J.K."/>
            <person name="Geller-Mcgrath D.E."/>
            <person name="Sieber C.M."/>
            <person name="Emerson J.B."/>
            <person name="Anantharaman K."/>
            <person name="Thomas B.C."/>
            <person name="Malmstrom R."/>
            <person name="Stieglmeier M."/>
            <person name="Klingl A."/>
            <person name="Woyke T."/>
            <person name="Ryan C.M."/>
            <person name="Banfield J.F."/>
        </authorList>
    </citation>
    <scope>NUCLEOTIDE SEQUENCE [LARGE SCALE GENOMIC DNA]</scope>
    <source>
        <strain evidence="1">CG23_combo_of_CG06-09_8_20_14_all_54_14</strain>
    </source>
</reference>
<gene>
    <name evidence="1" type="ORF">COX26_02180</name>
</gene>
<dbReference type="AlphaFoldDB" id="A0A2G9Z9E4"/>
<evidence type="ECO:0008006" key="3">
    <source>
        <dbReference type="Google" id="ProtNLM"/>
    </source>
</evidence>
<protein>
    <recommendedName>
        <fullName evidence="3">DUF5667 domain-containing protein</fullName>
    </recommendedName>
</protein>
<sequence length="160" mass="18068">MNFETPQSNSGQKIEGEEKHEIDHQIYRLDVLLELAEEAIKNKLTISNELSVELSKDIEAAKAKGINLGQIENLDERLNVLSKLAPRAAIEGSMQHLSENIEAGPENRLGQISWYWDSVEKLQQNENTLDIEERNRLAVQLNELAKKIGIDNEIPPTEVS</sequence>
<dbReference type="EMBL" id="PCRZ01000036">
    <property type="protein sequence ID" value="PIP29799.1"/>
    <property type="molecule type" value="Genomic_DNA"/>
</dbReference>
<comment type="caution">
    <text evidence="1">The sequence shown here is derived from an EMBL/GenBank/DDBJ whole genome shotgun (WGS) entry which is preliminary data.</text>
</comment>